<feature type="non-terminal residue" evidence="16">
    <location>
        <position position="207"/>
    </location>
</feature>
<dbReference type="Gene3D" id="3.30.1490.20">
    <property type="entry name" value="ATP-grasp fold, A domain"/>
    <property type="match status" value="1"/>
</dbReference>
<evidence type="ECO:0000256" key="8">
    <source>
        <dbReference type="ARBA" id="ARBA00022771"/>
    </source>
</evidence>
<proteinExistence type="predicted"/>
<dbReference type="GO" id="GO:0004518">
    <property type="term" value="F:nuclease activity"/>
    <property type="evidence" value="ECO:0007669"/>
    <property type="project" value="UniProtKB-KW"/>
</dbReference>
<keyword evidence="4" id="KW-0677">Repeat</keyword>
<evidence type="ECO:0000256" key="2">
    <source>
        <dbReference type="ARBA" id="ARBA00022490"/>
    </source>
</evidence>
<dbReference type="Gene3D" id="1.10.8.280">
    <property type="entry name" value="ABC transporter ATPase domain-like"/>
    <property type="match status" value="1"/>
</dbReference>
<dbReference type="GO" id="GO:0008270">
    <property type="term" value="F:zinc ion binding"/>
    <property type="evidence" value="ECO:0007669"/>
    <property type="project" value="UniProtKB-KW"/>
</dbReference>
<dbReference type="PANTHER" id="PTHR43152:SF3">
    <property type="entry name" value="UVRABC SYSTEM PROTEIN A"/>
    <property type="match status" value="1"/>
</dbReference>
<reference evidence="16" key="1">
    <citation type="journal article" date="2014" name="Front. Microbiol.">
        <title>High frequency of phylogenetically diverse reductive dehalogenase-homologous genes in deep subseafloor sedimentary metagenomes.</title>
        <authorList>
            <person name="Kawai M."/>
            <person name="Futagami T."/>
            <person name="Toyoda A."/>
            <person name="Takaki Y."/>
            <person name="Nishi S."/>
            <person name="Hori S."/>
            <person name="Arai W."/>
            <person name="Tsubouchi T."/>
            <person name="Morono Y."/>
            <person name="Uchiyama I."/>
            <person name="Ito T."/>
            <person name="Fujiyama A."/>
            <person name="Inagaki F."/>
            <person name="Takami H."/>
        </authorList>
    </citation>
    <scope>NUCLEOTIDE SEQUENCE</scope>
    <source>
        <strain evidence="16">Expedition CK06-06</strain>
    </source>
</reference>
<dbReference type="Pfam" id="PF17760">
    <property type="entry name" value="UvrA_inter"/>
    <property type="match status" value="1"/>
</dbReference>
<keyword evidence="9" id="KW-0862">Zinc</keyword>
<dbReference type="AlphaFoldDB" id="X1RPZ8"/>
<evidence type="ECO:0000256" key="1">
    <source>
        <dbReference type="ARBA" id="ARBA00004496"/>
    </source>
</evidence>
<evidence type="ECO:0000256" key="10">
    <source>
        <dbReference type="ARBA" id="ARBA00022840"/>
    </source>
</evidence>
<dbReference type="GO" id="GO:0006281">
    <property type="term" value="P:DNA repair"/>
    <property type="evidence" value="ECO:0007669"/>
    <property type="project" value="UniProtKB-KW"/>
</dbReference>
<feature type="non-terminal residue" evidence="16">
    <location>
        <position position="1"/>
    </location>
</feature>
<evidence type="ECO:0000256" key="11">
    <source>
        <dbReference type="ARBA" id="ARBA00022881"/>
    </source>
</evidence>
<organism evidence="16">
    <name type="scientific">marine sediment metagenome</name>
    <dbReference type="NCBI Taxonomy" id="412755"/>
    <lineage>
        <taxon>unclassified sequences</taxon>
        <taxon>metagenomes</taxon>
        <taxon>ecological metagenomes</taxon>
    </lineage>
</organism>
<dbReference type="GO" id="GO:0005737">
    <property type="term" value="C:cytoplasm"/>
    <property type="evidence" value="ECO:0007669"/>
    <property type="project" value="UniProtKB-SubCell"/>
</dbReference>
<dbReference type="Pfam" id="PF17755">
    <property type="entry name" value="UvrA_DNA-bind"/>
    <property type="match status" value="1"/>
</dbReference>
<evidence type="ECO:0000259" key="14">
    <source>
        <dbReference type="Pfam" id="PF17755"/>
    </source>
</evidence>
<protein>
    <recommendedName>
        <fullName evidence="17">UvrA DNA-binding domain-containing protein</fullName>
    </recommendedName>
</protein>
<gene>
    <name evidence="16" type="ORF">S12H4_23261</name>
</gene>
<dbReference type="InterPro" id="IPR041102">
    <property type="entry name" value="UvrA_inter"/>
</dbReference>
<evidence type="ECO:0000256" key="5">
    <source>
        <dbReference type="ARBA" id="ARBA00022741"/>
    </source>
</evidence>
<evidence type="ECO:0000256" key="6">
    <source>
        <dbReference type="ARBA" id="ARBA00022763"/>
    </source>
</evidence>
<evidence type="ECO:0008006" key="17">
    <source>
        <dbReference type="Google" id="ProtNLM"/>
    </source>
</evidence>
<name>X1RPZ8_9ZZZZ</name>
<keyword evidence="12" id="KW-0238">DNA-binding</keyword>
<dbReference type="GO" id="GO:0003677">
    <property type="term" value="F:DNA binding"/>
    <property type="evidence" value="ECO:0007669"/>
    <property type="project" value="UniProtKB-KW"/>
</dbReference>
<keyword evidence="2" id="KW-0963">Cytoplasm</keyword>
<evidence type="ECO:0000259" key="15">
    <source>
        <dbReference type="Pfam" id="PF17760"/>
    </source>
</evidence>
<evidence type="ECO:0000256" key="4">
    <source>
        <dbReference type="ARBA" id="ARBA00022737"/>
    </source>
</evidence>
<keyword evidence="5" id="KW-0547">Nucleotide-binding</keyword>
<comment type="caution">
    <text evidence="16">The sequence shown here is derived from an EMBL/GenBank/DDBJ whole genome shotgun (WGS) entry which is preliminary data.</text>
</comment>
<dbReference type="InterPro" id="IPR041552">
    <property type="entry name" value="UvrA_DNA-bd"/>
</dbReference>
<keyword evidence="8" id="KW-0863">Zinc-finger</keyword>
<evidence type="ECO:0000256" key="12">
    <source>
        <dbReference type="ARBA" id="ARBA00023125"/>
    </source>
</evidence>
<evidence type="ECO:0000256" key="7">
    <source>
        <dbReference type="ARBA" id="ARBA00022769"/>
    </source>
</evidence>
<keyword evidence="13" id="KW-0234">DNA repair</keyword>
<evidence type="ECO:0000256" key="3">
    <source>
        <dbReference type="ARBA" id="ARBA00022723"/>
    </source>
</evidence>
<keyword evidence="10" id="KW-0067">ATP-binding</keyword>
<keyword evidence="6" id="KW-0227">DNA damage</keyword>
<dbReference type="PANTHER" id="PTHR43152">
    <property type="entry name" value="UVRABC SYSTEM PROTEIN A"/>
    <property type="match status" value="1"/>
</dbReference>
<sequence length="207" mass="23688">VDGEIRNLDEDIILDKNIKHTIEVVVDRLVVSDKIRTRMTDSIETALKLSEGLVIINVPDKEDRLFSEHFACHECGISLEEIEPRLFSFNSPYGACPSCSGLGTKLEIDPERIIPNLSKSILEGAIKPWGIPRGHWYYMQIFSVADHYKVDITKPFRRLPKKFQNIVLYGSGSTHIKFNYKSSNGRARGEYYGPFEGVIPNLERRYK</sequence>
<comment type="subcellular location">
    <subcellularLocation>
        <location evidence="1">Cytoplasm</location>
    </subcellularLocation>
</comment>
<evidence type="ECO:0000256" key="13">
    <source>
        <dbReference type="ARBA" id="ARBA00023204"/>
    </source>
</evidence>
<dbReference type="EMBL" id="BARW01012312">
    <property type="protein sequence ID" value="GAI82817.1"/>
    <property type="molecule type" value="Genomic_DNA"/>
</dbReference>
<feature type="domain" description="UvrA DNA-binding" evidence="14">
    <location>
        <begin position="109"/>
        <end position="207"/>
    </location>
</feature>
<dbReference type="GO" id="GO:0005524">
    <property type="term" value="F:ATP binding"/>
    <property type="evidence" value="ECO:0007669"/>
    <property type="project" value="UniProtKB-KW"/>
</dbReference>
<keyword evidence="3" id="KW-0479">Metal-binding</keyword>
<accession>X1RPZ8</accession>
<evidence type="ECO:0000256" key="9">
    <source>
        <dbReference type="ARBA" id="ARBA00022833"/>
    </source>
</evidence>
<keyword evidence="7" id="KW-0228">DNA excision</keyword>
<keyword evidence="11" id="KW-0267">Excision nuclease</keyword>
<dbReference type="InterPro" id="IPR013815">
    <property type="entry name" value="ATP_grasp_subdomain_1"/>
</dbReference>
<evidence type="ECO:0000313" key="16">
    <source>
        <dbReference type="EMBL" id="GAI82817.1"/>
    </source>
</evidence>
<feature type="domain" description="UvrA interaction" evidence="15">
    <location>
        <begin position="1"/>
        <end position="59"/>
    </location>
</feature>